<evidence type="ECO:0000259" key="1">
    <source>
        <dbReference type="PROSITE" id="PS50943"/>
    </source>
</evidence>
<organism evidence="2">
    <name type="scientific">Siphoviridae sp. ctFQq9</name>
    <dbReference type="NCBI Taxonomy" id="2826212"/>
    <lineage>
        <taxon>Viruses</taxon>
        <taxon>Duplodnaviria</taxon>
        <taxon>Heunggongvirae</taxon>
        <taxon>Uroviricota</taxon>
        <taxon>Caudoviricetes</taxon>
    </lineage>
</organism>
<dbReference type="Gene3D" id="1.10.260.40">
    <property type="entry name" value="lambda repressor-like DNA-binding domains"/>
    <property type="match status" value="1"/>
</dbReference>
<dbReference type="GO" id="GO:0003677">
    <property type="term" value="F:DNA binding"/>
    <property type="evidence" value="ECO:0007669"/>
    <property type="project" value="InterPro"/>
</dbReference>
<accession>A0A8S5MC23</accession>
<feature type="domain" description="HTH cro/C1-type" evidence="1">
    <location>
        <begin position="75"/>
        <end position="129"/>
    </location>
</feature>
<evidence type="ECO:0000313" key="2">
    <source>
        <dbReference type="EMBL" id="DAD79483.1"/>
    </source>
</evidence>
<protein>
    <submittedName>
        <fullName evidence="2">Helix-turn-helix XRE-family like protein</fullName>
    </submittedName>
</protein>
<dbReference type="Pfam" id="PF01381">
    <property type="entry name" value="HTH_3"/>
    <property type="match status" value="1"/>
</dbReference>
<dbReference type="CDD" id="cd00093">
    <property type="entry name" value="HTH_XRE"/>
    <property type="match status" value="1"/>
</dbReference>
<dbReference type="PROSITE" id="PS50943">
    <property type="entry name" value="HTH_CROC1"/>
    <property type="match status" value="1"/>
</dbReference>
<dbReference type="InterPro" id="IPR001387">
    <property type="entry name" value="Cro/C1-type_HTH"/>
</dbReference>
<dbReference type="SUPFAM" id="SSF47413">
    <property type="entry name" value="lambda repressor-like DNA-binding domains"/>
    <property type="match status" value="1"/>
</dbReference>
<sequence length="133" mass="15835">MEIENENEYALYQQDTFLSCGTLKEISVETGISIKQLRYYSFDSYVKKCPNGKRLIKLEVDKLTKKQCERFAFMLKQKRLDKKLSRNELSEILGYTVSEIEKWENKRKQPNYYIVEDVATYFKIPVNILIGER</sequence>
<dbReference type="EMBL" id="BK014867">
    <property type="protein sequence ID" value="DAD79483.1"/>
    <property type="molecule type" value="Genomic_DNA"/>
</dbReference>
<proteinExistence type="predicted"/>
<dbReference type="InterPro" id="IPR010982">
    <property type="entry name" value="Lambda_DNA-bd_dom_sf"/>
</dbReference>
<reference evidence="2" key="1">
    <citation type="journal article" date="2021" name="Proc. Natl. Acad. Sci. U.S.A.">
        <title>A Catalog of Tens of Thousands of Viruses from Human Metagenomes Reveals Hidden Associations with Chronic Diseases.</title>
        <authorList>
            <person name="Tisza M.J."/>
            <person name="Buck C.B."/>
        </authorList>
    </citation>
    <scope>NUCLEOTIDE SEQUENCE</scope>
    <source>
        <strain evidence="2">CtFQq9</strain>
    </source>
</reference>
<name>A0A8S5MC23_9CAUD</name>
<dbReference type="SMART" id="SM00530">
    <property type="entry name" value="HTH_XRE"/>
    <property type="match status" value="1"/>
</dbReference>